<evidence type="ECO:0000256" key="9">
    <source>
        <dbReference type="PIRSR" id="PIRSR035805-2"/>
    </source>
</evidence>
<evidence type="ECO:0000313" key="12">
    <source>
        <dbReference type="EMBL" id="PSR33135.1"/>
    </source>
</evidence>
<dbReference type="Gene3D" id="3.30.60.20">
    <property type="match status" value="1"/>
</dbReference>
<feature type="active site" description="Proton acceptor" evidence="8">
    <location>
        <position position="91"/>
    </location>
</feature>
<evidence type="ECO:0000256" key="4">
    <source>
        <dbReference type="ARBA" id="ARBA00022679"/>
    </source>
</evidence>
<comment type="caution">
    <text evidence="12">The sequence shown here is derived from an EMBL/GenBank/DDBJ whole genome shotgun (WGS) entry which is preliminary data.</text>
</comment>
<evidence type="ECO:0000313" key="13">
    <source>
        <dbReference type="Proteomes" id="UP000242972"/>
    </source>
</evidence>
<dbReference type="PIRSF" id="PIRSF035805">
    <property type="entry name" value="TK_cell"/>
    <property type="match status" value="1"/>
</dbReference>
<dbReference type="AlphaFoldDB" id="A0A2T2XF61"/>
<dbReference type="GO" id="GO:0004797">
    <property type="term" value="F:thymidine kinase activity"/>
    <property type="evidence" value="ECO:0007669"/>
    <property type="project" value="UniProtKB-EC"/>
</dbReference>
<dbReference type="GO" id="GO:0005829">
    <property type="term" value="C:cytosol"/>
    <property type="evidence" value="ECO:0007669"/>
    <property type="project" value="TreeGrafter"/>
</dbReference>
<protein>
    <recommendedName>
        <fullName evidence="2 10">Thymidine kinase</fullName>
        <ecNumber evidence="2 10">2.7.1.21</ecNumber>
    </recommendedName>
</protein>
<evidence type="ECO:0000256" key="10">
    <source>
        <dbReference type="RuleBase" id="RU000544"/>
    </source>
</evidence>
<keyword evidence="3 10" id="KW-0237">DNA synthesis</keyword>
<dbReference type="GO" id="GO:0046104">
    <property type="term" value="P:thymidine metabolic process"/>
    <property type="evidence" value="ECO:0007669"/>
    <property type="project" value="TreeGrafter"/>
</dbReference>
<dbReference type="SUPFAM" id="SSF57716">
    <property type="entry name" value="Glucocorticoid receptor-like (DNA-binding domain)"/>
    <property type="match status" value="1"/>
</dbReference>
<evidence type="ECO:0000256" key="2">
    <source>
        <dbReference type="ARBA" id="ARBA00012118"/>
    </source>
</evidence>
<keyword evidence="7 10" id="KW-0067">ATP-binding</keyword>
<dbReference type="InterPro" id="IPR027417">
    <property type="entry name" value="P-loop_NTPase"/>
</dbReference>
<dbReference type="Gene3D" id="3.40.50.300">
    <property type="entry name" value="P-loop containing nucleotide triphosphate hydrolases"/>
    <property type="match status" value="1"/>
</dbReference>
<evidence type="ECO:0000256" key="7">
    <source>
        <dbReference type="ARBA" id="ARBA00022840"/>
    </source>
</evidence>
<accession>A0A2T2XF61</accession>
<dbReference type="GO" id="GO:0071897">
    <property type="term" value="P:DNA biosynthetic process"/>
    <property type="evidence" value="ECO:0007669"/>
    <property type="project" value="UniProtKB-KW"/>
</dbReference>
<evidence type="ECO:0000256" key="8">
    <source>
        <dbReference type="PIRSR" id="PIRSR035805-1"/>
    </source>
</evidence>
<evidence type="ECO:0000256" key="11">
    <source>
        <dbReference type="RuleBase" id="RU004165"/>
    </source>
</evidence>
<dbReference type="Pfam" id="PF00265">
    <property type="entry name" value="TK"/>
    <property type="match status" value="1"/>
</dbReference>
<dbReference type="GO" id="GO:0005524">
    <property type="term" value="F:ATP binding"/>
    <property type="evidence" value="ECO:0007669"/>
    <property type="project" value="UniProtKB-KW"/>
</dbReference>
<comment type="catalytic activity">
    <reaction evidence="10">
        <text>thymidine + ATP = dTMP + ADP + H(+)</text>
        <dbReference type="Rhea" id="RHEA:19129"/>
        <dbReference type="ChEBI" id="CHEBI:15378"/>
        <dbReference type="ChEBI" id="CHEBI:17748"/>
        <dbReference type="ChEBI" id="CHEBI:30616"/>
        <dbReference type="ChEBI" id="CHEBI:63528"/>
        <dbReference type="ChEBI" id="CHEBI:456216"/>
        <dbReference type="EC" id="2.7.1.21"/>
    </reaction>
</comment>
<name>A0A2T2XF61_9FIRM</name>
<dbReference type="PANTHER" id="PTHR11441">
    <property type="entry name" value="THYMIDINE KINASE"/>
    <property type="match status" value="1"/>
</dbReference>
<dbReference type="SUPFAM" id="SSF52540">
    <property type="entry name" value="P-loop containing nucleoside triphosphate hydrolases"/>
    <property type="match status" value="1"/>
</dbReference>
<gene>
    <name evidence="12" type="ORF">C7B46_11230</name>
</gene>
<feature type="binding site" evidence="9">
    <location>
        <begin position="168"/>
        <end position="171"/>
    </location>
    <ligand>
        <name>substrate</name>
    </ligand>
</feature>
<comment type="similarity">
    <text evidence="1 11">Belongs to the thymidine kinase family.</text>
</comment>
<dbReference type="InterPro" id="IPR001267">
    <property type="entry name" value="Thymidine_kinase"/>
</dbReference>
<feature type="binding site" evidence="9">
    <location>
        <position position="175"/>
    </location>
    <ligand>
        <name>substrate</name>
    </ligand>
</feature>
<dbReference type="Proteomes" id="UP000242972">
    <property type="component" value="Unassembled WGS sequence"/>
</dbReference>
<keyword evidence="6 10" id="KW-0418">Kinase</keyword>
<proteinExistence type="inferred from homology"/>
<keyword evidence="5 10" id="KW-0547">Nucleotide-binding</keyword>
<reference evidence="12 13" key="1">
    <citation type="journal article" date="2014" name="BMC Genomics">
        <title>Comparison of environmental and isolate Sulfobacillus genomes reveals diverse carbon, sulfur, nitrogen, and hydrogen metabolisms.</title>
        <authorList>
            <person name="Justice N.B."/>
            <person name="Norman A."/>
            <person name="Brown C.T."/>
            <person name="Singh A."/>
            <person name="Thomas B.C."/>
            <person name="Banfield J.F."/>
        </authorList>
    </citation>
    <scope>NUCLEOTIDE SEQUENCE [LARGE SCALE GENOMIC DNA]</scope>
    <source>
        <strain evidence="12">AMDSBA4</strain>
    </source>
</reference>
<dbReference type="EMBL" id="PXYW01000026">
    <property type="protein sequence ID" value="PSR33135.1"/>
    <property type="molecule type" value="Genomic_DNA"/>
</dbReference>
<evidence type="ECO:0000256" key="5">
    <source>
        <dbReference type="ARBA" id="ARBA00022741"/>
    </source>
</evidence>
<evidence type="ECO:0000256" key="6">
    <source>
        <dbReference type="ARBA" id="ARBA00022777"/>
    </source>
</evidence>
<keyword evidence="4 10" id="KW-0808">Transferase</keyword>
<evidence type="ECO:0000256" key="1">
    <source>
        <dbReference type="ARBA" id="ARBA00007587"/>
    </source>
</evidence>
<organism evidence="12 13">
    <name type="scientific">Sulfobacillus benefaciens</name>
    <dbReference type="NCBI Taxonomy" id="453960"/>
    <lineage>
        <taxon>Bacteria</taxon>
        <taxon>Bacillati</taxon>
        <taxon>Bacillota</taxon>
        <taxon>Clostridia</taxon>
        <taxon>Eubacteriales</taxon>
        <taxon>Clostridiales Family XVII. Incertae Sedis</taxon>
        <taxon>Sulfobacillus</taxon>
    </lineage>
</organism>
<dbReference type="PANTHER" id="PTHR11441:SF0">
    <property type="entry name" value="THYMIDINE KINASE, CYTOSOLIC"/>
    <property type="match status" value="1"/>
</dbReference>
<sequence>MLVTGNIKVITGEMFSGKSKELSRLIERALIADLTVDVFYPVFSSRDSSRDIERRIAELHGSLTIVGVPDGNAQALITLINPVADVVAIDEAQFFTHDLVDVVKKLRHDGKRVLIAGLDLDYQENPFGCMGALMCVADDVMKVHAVCTACKKSDAFISYRLTDESGQVVVGESNYTALCVECYDHVMMEKQERTTDYQTA</sequence>
<dbReference type="EC" id="2.7.1.21" evidence="2 10"/>
<evidence type="ECO:0000256" key="3">
    <source>
        <dbReference type="ARBA" id="ARBA00022634"/>
    </source>
</evidence>